<accession>A0ABU7A4P1</accession>
<dbReference type="Proteomes" id="UP001345963">
    <property type="component" value="Unassembled WGS sequence"/>
</dbReference>
<reference evidence="1 2" key="1">
    <citation type="submission" date="2021-07" db="EMBL/GenBank/DDBJ databases">
        <authorList>
            <person name="Palmer J.M."/>
        </authorList>
    </citation>
    <scope>NUCLEOTIDE SEQUENCE [LARGE SCALE GENOMIC DNA]</scope>
    <source>
        <strain evidence="1 2">AT_MEX2019</strain>
        <tissue evidence="1">Muscle</tissue>
    </source>
</reference>
<organism evidence="1 2">
    <name type="scientific">Ataeniobius toweri</name>
    <dbReference type="NCBI Taxonomy" id="208326"/>
    <lineage>
        <taxon>Eukaryota</taxon>
        <taxon>Metazoa</taxon>
        <taxon>Chordata</taxon>
        <taxon>Craniata</taxon>
        <taxon>Vertebrata</taxon>
        <taxon>Euteleostomi</taxon>
        <taxon>Actinopterygii</taxon>
        <taxon>Neopterygii</taxon>
        <taxon>Teleostei</taxon>
        <taxon>Neoteleostei</taxon>
        <taxon>Acanthomorphata</taxon>
        <taxon>Ovalentaria</taxon>
        <taxon>Atherinomorphae</taxon>
        <taxon>Cyprinodontiformes</taxon>
        <taxon>Goodeidae</taxon>
        <taxon>Ataeniobius</taxon>
    </lineage>
</organism>
<evidence type="ECO:0000313" key="2">
    <source>
        <dbReference type="Proteomes" id="UP001345963"/>
    </source>
</evidence>
<gene>
    <name evidence="1" type="ORF">ATANTOWER_002905</name>
</gene>
<comment type="caution">
    <text evidence="1">The sequence shown here is derived from an EMBL/GenBank/DDBJ whole genome shotgun (WGS) entry which is preliminary data.</text>
</comment>
<protein>
    <submittedName>
        <fullName evidence="1">Uncharacterized protein</fullName>
    </submittedName>
</protein>
<sequence>MQKTRSTLCKRTSRIIFSVGCIPVTRLLRLPANEPGSPSTVLPSKITHLVPPQVQDRITWIIHLPDTLPEFPSIQAPPLADLHVTTSASSLFSSIQNIS</sequence>
<proteinExistence type="predicted"/>
<dbReference type="EMBL" id="JAHUTI010001304">
    <property type="protein sequence ID" value="MED6232820.1"/>
    <property type="molecule type" value="Genomic_DNA"/>
</dbReference>
<evidence type="ECO:0000313" key="1">
    <source>
        <dbReference type="EMBL" id="MED6232820.1"/>
    </source>
</evidence>
<name>A0ABU7A4P1_9TELE</name>
<keyword evidence="2" id="KW-1185">Reference proteome</keyword>